<keyword evidence="7" id="KW-0808">Transferase</keyword>
<evidence type="ECO:0000256" key="6">
    <source>
        <dbReference type="ARBA" id="ARBA00022553"/>
    </source>
</evidence>
<dbReference type="GO" id="GO:0000155">
    <property type="term" value="F:phosphorelay sensor kinase activity"/>
    <property type="evidence" value="ECO:0007669"/>
    <property type="project" value="InterPro"/>
</dbReference>
<evidence type="ECO:0000256" key="15">
    <source>
        <dbReference type="SAM" id="Phobius"/>
    </source>
</evidence>
<dbReference type="GO" id="GO:0005524">
    <property type="term" value="F:ATP binding"/>
    <property type="evidence" value="ECO:0007669"/>
    <property type="project" value="UniProtKB-KW"/>
</dbReference>
<dbReference type="STRING" id="54398.Ga0074115_10464"/>
<evidence type="ECO:0000259" key="17">
    <source>
        <dbReference type="PROSITE" id="PS50885"/>
    </source>
</evidence>
<evidence type="ECO:0000256" key="1">
    <source>
        <dbReference type="ARBA" id="ARBA00000085"/>
    </source>
</evidence>
<dbReference type="CDD" id="cd06225">
    <property type="entry name" value="HAMP"/>
    <property type="match status" value="1"/>
</dbReference>
<feature type="domain" description="Histidine kinase" evidence="16">
    <location>
        <begin position="232"/>
        <end position="437"/>
    </location>
</feature>
<dbReference type="AlphaFoldDB" id="A0A0T5ZC59"/>
<dbReference type="PRINTS" id="PR00344">
    <property type="entry name" value="BCTRLSENSOR"/>
</dbReference>
<dbReference type="PROSITE" id="PS50885">
    <property type="entry name" value="HAMP"/>
    <property type="match status" value="1"/>
</dbReference>
<protein>
    <recommendedName>
        <fullName evidence="3">histidine kinase</fullName>
        <ecNumber evidence="3">2.7.13.3</ecNumber>
    </recommendedName>
</protein>
<keyword evidence="5" id="KW-0997">Cell inner membrane</keyword>
<keyword evidence="8 15" id="KW-0812">Transmembrane</keyword>
<feature type="domain" description="HAMP" evidence="17">
    <location>
        <begin position="172"/>
        <end position="224"/>
    </location>
</feature>
<dbReference type="InterPro" id="IPR050980">
    <property type="entry name" value="2C_sensor_his_kinase"/>
</dbReference>
<dbReference type="InterPro" id="IPR003660">
    <property type="entry name" value="HAMP_dom"/>
</dbReference>
<evidence type="ECO:0000256" key="9">
    <source>
        <dbReference type="ARBA" id="ARBA00022741"/>
    </source>
</evidence>
<dbReference type="SUPFAM" id="SSF47384">
    <property type="entry name" value="Homodimeric domain of signal transducing histidine kinase"/>
    <property type="match status" value="1"/>
</dbReference>
<dbReference type="PANTHER" id="PTHR44936:SF5">
    <property type="entry name" value="SENSOR HISTIDINE KINASE ENVZ"/>
    <property type="match status" value="1"/>
</dbReference>
<dbReference type="Gene3D" id="1.10.287.130">
    <property type="match status" value="1"/>
</dbReference>
<keyword evidence="11" id="KW-0067">ATP-binding</keyword>
<dbReference type="EC" id="2.7.13.3" evidence="3"/>
<evidence type="ECO:0000256" key="10">
    <source>
        <dbReference type="ARBA" id="ARBA00022777"/>
    </source>
</evidence>
<dbReference type="InterPro" id="IPR005467">
    <property type="entry name" value="His_kinase_dom"/>
</dbReference>
<keyword evidence="13" id="KW-0902">Two-component regulatory system</keyword>
<dbReference type="InterPro" id="IPR003594">
    <property type="entry name" value="HATPase_dom"/>
</dbReference>
<evidence type="ECO:0000256" key="7">
    <source>
        <dbReference type="ARBA" id="ARBA00022679"/>
    </source>
</evidence>
<dbReference type="Pfam" id="PF00512">
    <property type="entry name" value="HisKA"/>
    <property type="match status" value="1"/>
</dbReference>
<evidence type="ECO:0000313" key="19">
    <source>
        <dbReference type="Proteomes" id="UP000051276"/>
    </source>
</evidence>
<dbReference type="CDD" id="cd00082">
    <property type="entry name" value="HisKA"/>
    <property type="match status" value="1"/>
</dbReference>
<dbReference type="InterPro" id="IPR036097">
    <property type="entry name" value="HisK_dim/P_sf"/>
</dbReference>
<evidence type="ECO:0000313" key="18">
    <source>
        <dbReference type="EMBL" id="KRT60305.1"/>
    </source>
</evidence>
<keyword evidence="10 18" id="KW-0418">Kinase</keyword>
<gene>
    <name evidence="18" type="ORF">Ga0076813_16938</name>
</gene>
<dbReference type="GO" id="GO:0005886">
    <property type="term" value="C:plasma membrane"/>
    <property type="evidence" value="ECO:0007669"/>
    <property type="project" value="UniProtKB-SubCell"/>
</dbReference>
<evidence type="ECO:0000256" key="14">
    <source>
        <dbReference type="ARBA" id="ARBA00023136"/>
    </source>
</evidence>
<evidence type="ECO:0000256" key="2">
    <source>
        <dbReference type="ARBA" id="ARBA00004429"/>
    </source>
</evidence>
<dbReference type="OrthoDB" id="9804645at2"/>
<dbReference type="InterPro" id="IPR003661">
    <property type="entry name" value="HisK_dim/P_dom"/>
</dbReference>
<proteinExistence type="predicted"/>
<dbReference type="SMART" id="SM00304">
    <property type="entry name" value="HAMP"/>
    <property type="match status" value="1"/>
</dbReference>
<dbReference type="PANTHER" id="PTHR44936">
    <property type="entry name" value="SENSOR PROTEIN CREC"/>
    <property type="match status" value="1"/>
</dbReference>
<keyword evidence="12 15" id="KW-1133">Transmembrane helix</keyword>
<dbReference type="InterPro" id="IPR004358">
    <property type="entry name" value="Sig_transdc_His_kin-like_C"/>
</dbReference>
<comment type="catalytic activity">
    <reaction evidence="1">
        <text>ATP + protein L-histidine = ADP + protein N-phospho-L-histidine.</text>
        <dbReference type="EC" id="2.7.13.3"/>
    </reaction>
</comment>
<keyword evidence="6" id="KW-0597">Phosphoprotein</keyword>
<sequence length="443" mass="48983">MPRRKTLLRYTGQIMAVSMLTFLLFSSGVIVYYILVPMARQASGDLAALIVLSAQTWVELPPDTRPDFEDELYLQHGLSLVSAEAQLKPVRYKSPYLRFLETALSRRLGQEIQLLDGGTAEGWAWVDVPMAERTVRIGFSSKHNDASPPLAVLLLLLGGSMITLISSLLLVRRQTYSLAQLASATSRFGRGERPESLPEEGPEELAVLARNFNRMTRQVQQLLTNRTTLLGGISHDLRTPIARLQLALALLDEKSEPELINGMREDLQEMDLLIRRTLELARGLEGAPQDEQLLDLAAFLAEVVTDYRQQPVAIEWADPPPCPMRFSPLALRRVLSNLLGNGLQYGDGKPLEVRLQCDGAMAEIQILDRGAGIPEAQLEAVFQPFFRLEGSRNPATGGSGLGLAIVRQLCDLYGWQIRLVPRQGGGTKACLSLPNSRGEKNSH</sequence>
<feature type="transmembrane region" description="Helical" evidence="15">
    <location>
        <begin position="150"/>
        <end position="171"/>
    </location>
</feature>
<name>A0A0T5ZC59_9GAMM</name>
<evidence type="ECO:0000256" key="13">
    <source>
        <dbReference type="ARBA" id="ARBA00023012"/>
    </source>
</evidence>
<evidence type="ECO:0000259" key="16">
    <source>
        <dbReference type="PROSITE" id="PS50109"/>
    </source>
</evidence>
<evidence type="ECO:0000256" key="8">
    <source>
        <dbReference type="ARBA" id="ARBA00022692"/>
    </source>
</evidence>
<accession>A0A0T5ZC59</accession>
<comment type="caution">
    <text evidence="18">The sequence shown here is derived from an EMBL/GenBank/DDBJ whole genome shotgun (WGS) entry which is preliminary data.</text>
</comment>
<reference evidence="18 19" key="1">
    <citation type="submission" date="2015-11" db="EMBL/GenBank/DDBJ databases">
        <title>The genome of Candidatus Endoriftia persephone in Ridgeia piscesae and population structure of the North Eastern Pacific vestimentiferan symbionts.</title>
        <authorList>
            <person name="Perez M."/>
            <person name="Juniper K.S."/>
        </authorList>
    </citation>
    <scope>NUCLEOTIDE SEQUENCE [LARGE SCALE GENOMIC DNA]</scope>
    <source>
        <strain evidence="18">Ind10</strain>
    </source>
</reference>
<dbReference type="SMART" id="SM00387">
    <property type="entry name" value="HATPase_c"/>
    <property type="match status" value="1"/>
</dbReference>
<organism evidence="18 19">
    <name type="scientific">endosymbiont of Ridgeia piscesae</name>
    <dbReference type="NCBI Taxonomy" id="54398"/>
    <lineage>
        <taxon>Bacteria</taxon>
        <taxon>Pseudomonadati</taxon>
        <taxon>Pseudomonadota</taxon>
        <taxon>Gammaproteobacteria</taxon>
        <taxon>sulfur-oxidizing symbionts</taxon>
    </lineage>
</organism>
<dbReference type="InterPro" id="IPR036890">
    <property type="entry name" value="HATPase_C_sf"/>
</dbReference>
<feature type="transmembrane region" description="Helical" evidence="15">
    <location>
        <begin position="12"/>
        <end position="35"/>
    </location>
</feature>
<evidence type="ECO:0000256" key="12">
    <source>
        <dbReference type="ARBA" id="ARBA00022989"/>
    </source>
</evidence>
<dbReference type="Pfam" id="PF00672">
    <property type="entry name" value="HAMP"/>
    <property type="match status" value="1"/>
</dbReference>
<comment type="subcellular location">
    <subcellularLocation>
        <location evidence="2">Cell inner membrane</location>
        <topology evidence="2">Multi-pass membrane protein</topology>
    </subcellularLocation>
</comment>
<evidence type="ECO:0000256" key="3">
    <source>
        <dbReference type="ARBA" id="ARBA00012438"/>
    </source>
</evidence>
<keyword evidence="4" id="KW-1003">Cell membrane</keyword>
<dbReference type="EMBL" id="LMXI01000001">
    <property type="protein sequence ID" value="KRT60305.1"/>
    <property type="molecule type" value="Genomic_DNA"/>
</dbReference>
<dbReference type="Proteomes" id="UP000051276">
    <property type="component" value="Unassembled WGS sequence"/>
</dbReference>
<dbReference type="Gene3D" id="3.30.565.10">
    <property type="entry name" value="Histidine kinase-like ATPase, C-terminal domain"/>
    <property type="match status" value="1"/>
</dbReference>
<evidence type="ECO:0000256" key="4">
    <source>
        <dbReference type="ARBA" id="ARBA00022475"/>
    </source>
</evidence>
<dbReference type="SMART" id="SM00388">
    <property type="entry name" value="HisKA"/>
    <property type="match status" value="1"/>
</dbReference>
<dbReference type="PROSITE" id="PS50109">
    <property type="entry name" value="HIS_KIN"/>
    <property type="match status" value="1"/>
</dbReference>
<dbReference type="Pfam" id="PF02518">
    <property type="entry name" value="HATPase_c"/>
    <property type="match status" value="1"/>
</dbReference>
<evidence type="ECO:0000256" key="5">
    <source>
        <dbReference type="ARBA" id="ARBA00022519"/>
    </source>
</evidence>
<evidence type="ECO:0000256" key="11">
    <source>
        <dbReference type="ARBA" id="ARBA00022840"/>
    </source>
</evidence>
<keyword evidence="14 15" id="KW-0472">Membrane</keyword>
<keyword evidence="9" id="KW-0547">Nucleotide-binding</keyword>
<dbReference type="SUPFAM" id="SSF55874">
    <property type="entry name" value="ATPase domain of HSP90 chaperone/DNA topoisomerase II/histidine kinase"/>
    <property type="match status" value="1"/>
</dbReference>